<proteinExistence type="predicted"/>
<evidence type="ECO:0000313" key="2">
    <source>
        <dbReference type="Proteomes" id="UP001165960"/>
    </source>
</evidence>
<comment type="caution">
    <text evidence="1">The sequence shown here is derived from an EMBL/GenBank/DDBJ whole genome shotgun (WGS) entry which is preliminary data.</text>
</comment>
<keyword evidence="2" id="KW-1185">Reference proteome</keyword>
<evidence type="ECO:0000313" key="1">
    <source>
        <dbReference type="EMBL" id="KAJ9052999.1"/>
    </source>
</evidence>
<organism evidence="1 2">
    <name type="scientific">Entomophthora muscae</name>
    <dbReference type="NCBI Taxonomy" id="34485"/>
    <lineage>
        <taxon>Eukaryota</taxon>
        <taxon>Fungi</taxon>
        <taxon>Fungi incertae sedis</taxon>
        <taxon>Zoopagomycota</taxon>
        <taxon>Entomophthoromycotina</taxon>
        <taxon>Entomophthoromycetes</taxon>
        <taxon>Entomophthorales</taxon>
        <taxon>Entomophthoraceae</taxon>
        <taxon>Entomophthora</taxon>
    </lineage>
</organism>
<accession>A0ACC2RSH2</accession>
<gene>
    <name evidence="1" type="ORF">DSO57_1028503</name>
</gene>
<protein>
    <submittedName>
        <fullName evidence="1">Uncharacterized protein</fullName>
    </submittedName>
</protein>
<sequence>MKSFIVLSLVFATPNSGFHIYSSTTEATMDVPLFLDKYLFWDGKNFTSDHLSSKPIFPKANCKYIYEVFYNEIKCFKKISQRYKFFYPAIVSPYMYGVEDQIITITVDKPVNLKMEIPPDVDLSIADALALISPVLPPALNYSKSGTSNIGLSISVKGKGFIFIRFRPICLKVTGIYTYEKTGFFVTNKKRYVSASFCIPILLPNGYLDGFFYLGHNLQPIIN</sequence>
<dbReference type="EMBL" id="QTSX02006571">
    <property type="protein sequence ID" value="KAJ9052999.1"/>
    <property type="molecule type" value="Genomic_DNA"/>
</dbReference>
<reference evidence="1" key="1">
    <citation type="submission" date="2022-04" db="EMBL/GenBank/DDBJ databases">
        <title>Genome of the entomopathogenic fungus Entomophthora muscae.</title>
        <authorList>
            <person name="Elya C."/>
            <person name="Lovett B.R."/>
            <person name="Lee E."/>
            <person name="Macias A.M."/>
            <person name="Hajek A.E."/>
            <person name="De Bivort B.L."/>
            <person name="Kasson M.T."/>
            <person name="De Fine Licht H.H."/>
            <person name="Stajich J.E."/>
        </authorList>
    </citation>
    <scope>NUCLEOTIDE SEQUENCE</scope>
    <source>
        <strain evidence="1">Berkeley</strain>
    </source>
</reference>
<dbReference type="Proteomes" id="UP001165960">
    <property type="component" value="Unassembled WGS sequence"/>
</dbReference>
<name>A0ACC2RSH2_9FUNG</name>